<dbReference type="GO" id="GO:0004190">
    <property type="term" value="F:aspartic-type endopeptidase activity"/>
    <property type="evidence" value="ECO:0007669"/>
    <property type="project" value="InterPro"/>
</dbReference>
<dbReference type="EMBL" id="BSEN01000001">
    <property type="protein sequence ID" value="GLJ74503.1"/>
    <property type="molecule type" value="Genomic_DNA"/>
</dbReference>
<dbReference type="Proteomes" id="UP001142372">
    <property type="component" value="Unassembled WGS sequence"/>
</dbReference>
<gene>
    <name evidence="3" type="ORF">GCM10017584_00760</name>
</gene>
<dbReference type="InterPro" id="IPR000045">
    <property type="entry name" value="Prepilin_IV_endopep_pep"/>
</dbReference>
<comment type="caution">
    <text evidence="3">The sequence shown here is derived from an EMBL/GenBank/DDBJ whole genome shotgun (WGS) entry which is preliminary data.</text>
</comment>
<dbReference type="AlphaFoldDB" id="A0A9W6LXT3"/>
<reference evidence="3" key="2">
    <citation type="submission" date="2023-01" db="EMBL/GenBank/DDBJ databases">
        <authorList>
            <person name="Sun Q."/>
            <person name="Evtushenko L."/>
        </authorList>
    </citation>
    <scope>NUCLEOTIDE SEQUENCE</scope>
    <source>
        <strain evidence="3">VKM Ac-1401</strain>
    </source>
</reference>
<evidence type="ECO:0000313" key="3">
    <source>
        <dbReference type="EMBL" id="GLJ74503.1"/>
    </source>
</evidence>
<reference evidence="3" key="1">
    <citation type="journal article" date="2014" name="Int. J. Syst. Evol. Microbiol.">
        <title>Complete genome sequence of Corynebacterium casei LMG S-19264T (=DSM 44701T), isolated from a smear-ripened cheese.</title>
        <authorList>
            <consortium name="US DOE Joint Genome Institute (JGI-PGF)"/>
            <person name="Walter F."/>
            <person name="Albersmeier A."/>
            <person name="Kalinowski J."/>
            <person name="Ruckert C."/>
        </authorList>
    </citation>
    <scope>NUCLEOTIDE SEQUENCE</scope>
    <source>
        <strain evidence="3">VKM Ac-1401</strain>
    </source>
</reference>
<keyword evidence="4" id="KW-1185">Reference proteome</keyword>
<feature type="transmembrane region" description="Helical" evidence="1">
    <location>
        <begin position="44"/>
        <end position="63"/>
    </location>
</feature>
<feature type="transmembrane region" description="Helical" evidence="1">
    <location>
        <begin position="12"/>
        <end position="32"/>
    </location>
</feature>
<accession>A0A9W6LXT3</accession>
<feature type="transmembrane region" description="Helical" evidence="1">
    <location>
        <begin position="70"/>
        <end position="93"/>
    </location>
</feature>
<name>A0A9W6LXT3_9MICO</name>
<evidence type="ECO:0000313" key="4">
    <source>
        <dbReference type="Proteomes" id="UP001142372"/>
    </source>
</evidence>
<protein>
    <recommendedName>
        <fullName evidence="2">Prepilin type IV endopeptidase peptidase domain-containing protein</fullName>
    </recommendedName>
</protein>
<evidence type="ECO:0000259" key="2">
    <source>
        <dbReference type="Pfam" id="PF01478"/>
    </source>
</evidence>
<proteinExistence type="predicted"/>
<keyword evidence="1" id="KW-1133">Transmembrane helix</keyword>
<keyword evidence="1" id="KW-0472">Membrane</keyword>
<evidence type="ECO:0000256" key="1">
    <source>
        <dbReference type="SAM" id="Phobius"/>
    </source>
</evidence>
<dbReference type="Gene3D" id="1.20.120.1220">
    <property type="match status" value="1"/>
</dbReference>
<keyword evidence="1" id="KW-0812">Transmembrane</keyword>
<feature type="domain" description="Prepilin type IV endopeptidase peptidase" evidence="2">
    <location>
        <begin position="31"/>
        <end position="129"/>
    </location>
</feature>
<feature type="transmembrane region" description="Helical" evidence="1">
    <location>
        <begin position="140"/>
        <end position="160"/>
    </location>
</feature>
<sequence>MLGLLTITRIGADPLAIAGAGYLAAATGPLWVADRREQRLPNAWVLPGYLFVGVGLAWAALGMGRSPGEAVVTAGVTVTVFLALAAGGGVGLGDVKLAGVLALVLGGLHGAPAAATSFVVAFVAAGAVAVAAMAAGRDGWAGRIAFGPYLLCGFWVVLLLW</sequence>
<dbReference type="GO" id="GO:0016020">
    <property type="term" value="C:membrane"/>
    <property type="evidence" value="ECO:0007669"/>
    <property type="project" value="InterPro"/>
</dbReference>
<organism evidence="3 4">
    <name type="scientific">Leifsonia poae</name>
    <dbReference type="NCBI Taxonomy" id="110933"/>
    <lineage>
        <taxon>Bacteria</taxon>
        <taxon>Bacillati</taxon>
        <taxon>Actinomycetota</taxon>
        <taxon>Actinomycetes</taxon>
        <taxon>Micrococcales</taxon>
        <taxon>Microbacteriaceae</taxon>
        <taxon>Leifsonia</taxon>
    </lineage>
</organism>
<dbReference type="Pfam" id="PF01478">
    <property type="entry name" value="Peptidase_A24"/>
    <property type="match status" value="1"/>
</dbReference>
<feature type="transmembrane region" description="Helical" evidence="1">
    <location>
        <begin position="113"/>
        <end position="133"/>
    </location>
</feature>